<proteinExistence type="predicted"/>
<dbReference type="Proteomes" id="UP001179363">
    <property type="component" value="Unassembled WGS sequence"/>
</dbReference>
<dbReference type="InterPro" id="IPR025515">
    <property type="entry name" value="DUF4403"/>
</dbReference>
<comment type="caution">
    <text evidence="1">The sequence shown here is derived from an EMBL/GenBank/DDBJ whole genome shotgun (WGS) entry which is preliminary data.</text>
</comment>
<reference evidence="1" key="1">
    <citation type="submission" date="2022-01" db="EMBL/GenBank/DDBJ databases">
        <title>Gillisia lutea sp. nov., isolated from marine plastic residues from the Malvarosa beach (Valencia, Spain).</title>
        <authorList>
            <person name="Vidal-Verdu A."/>
            <person name="Molina-Menor E."/>
            <person name="Satari L."/>
            <person name="Pascual J."/>
            <person name="Pereto J."/>
            <person name="Porcar M."/>
        </authorList>
    </citation>
    <scope>NUCLEOTIDE SEQUENCE</scope>
    <source>
        <strain evidence="1">M10.2A</strain>
    </source>
</reference>
<evidence type="ECO:0000313" key="1">
    <source>
        <dbReference type="EMBL" id="MCF4101400.1"/>
    </source>
</evidence>
<dbReference type="Pfam" id="PF14356">
    <property type="entry name" value="DUF4403"/>
    <property type="match status" value="1"/>
</dbReference>
<dbReference type="EMBL" id="JAKGTH010000007">
    <property type="protein sequence ID" value="MCF4101400.1"/>
    <property type="molecule type" value="Genomic_DNA"/>
</dbReference>
<sequence>MKKPKHLPENKISLQLPVKISFETIEDHLRERFVGENITQNKNGKLTKYAEILDLSLEKSSIDDFDIVLAVKFKTLTKFFKNKEGIILLYLSVHFDKEVQQVGVKDFKLDGISNNWLFDNSLEAIANTFMHEKLKNKMTFDFQQEMKKQLPVINAQLVNKMEVKEGIFLSGNLDTFMINDIIVGAAELLILIDLEGRSTVEIKKIVL</sequence>
<keyword evidence="2" id="KW-1185">Reference proteome</keyword>
<name>A0ABS9EI08_9FLAO</name>
<organism evidence="1 2">
    <name type="scientific">Gillisia lutea</name>
    <dbReference type="NCBI Taxonomy" id="2909668"/>
    <lineage>
        <taxon>Bacteria</taxon>
        <taxon>Pseudomonadati</taxon>
        <taxon>Bacteroidota</taxon>
        <taxon>Flavobacteriia</taxon>
        <taxon>Flavobacteriales</taxon>
        <taxon>Flavobacteriaceae</taxon>
        <taxon>Gillisia</taxon>
    </lineage>
</organism>
<protein>
    <submittedName>
        <fullName evidence="1">DUF4403 family protein</fullName>
    </submittedName>
</protein>
<dbReference type="RefSeq" id="WP_236133546.1">
    <property type="nucleotide sequence ID" value="NZ_JAKGTH010000007.1"/>
</dbReference>
<evidence type="ECO:0000313" key="2">
    <source>
        <dbReference type="Proteomes" id="UP001179363"/>
    </source>
</evidence>
<gene>
    <name evidence="1" type="ORF">L1I30_06965</name>
</gene>
<accession>A0ABS9EI08</accession>